<dbReference type="AlphaFoldDB" id="A0ABD1XJG9"/>
<keyword evidence="2 4" id="KW-0732">Signal</keyword>
<name>A0ABD1XJG9_9MARC</name>
<evidence type="ECO:0000313" key="6">
    <source>
        <dbReference type="Proteomes" id="UP001605036"/>
    </source>
</evidence>
<evidence type="ECO:0000256" key="3">
    <source>
        <dbReference type="ARBA" id="ARBA00022801"/>
    </source>
</evidence>
<dbReference type="InterPro" id="IPR036514">
    <property type="entry name" value="SGNH_hydro_sf"/>
</dbReference>
<evidence type="ECO:0000313" key="5">
    <source>
        <dbReference type="EMBL" id="KAL2608909.1"/>
    </source>
</evidence>
<dbReference type="Proteomes" id="UP001605036">
    <property type="component" value="Unassembled WGS sequence"/>
</dbReference>
<accession>A0ABD1XJG9</accession>
<gene>
    <name evidence="5" type="ORF">R1flu_027482</name>
</gene>
<protein>
    <submittedName>
        <fullName evidence="5">Uncharacterized protein</fullName>
    </submittedName>
</protein>
<feature type="chain" id="PRO_5044777022" evidence="4">
    <location>
        <begin position="19"/>
        <end position="411"/>
    </location>
</feature>
<feature type="signal peptide" evidence="4">
    <location>
        <begin position="1"/>
        <end position="18"/>
    </location>
</feature>
<dbReference type="InterPro" id="IPR035669">
    <property type="entry name" value="SGNH_plant_lipase-like"/>
</dbReference>
<evidence type="ECO:0000256" key="1">
    <source>
        <dbReference type="ARBA" id="ARBA00008668"/>
    </source>
</evidence>
<dbReference type="Pfam" id="PF00657">
    <property type="entry name" value="Lipase_GDSL"/>
    <property type="match status" value="1"/>
</dbReference>
<reference evidence="5 6" key="1">
    <citation type="submission" date="2024-09" db="EMBL/GenBank/DDBJ databases">
        <title>Chromosome-scale assembly of Riccia fluitans.</title>
        <authorList>
            <person name="Paukszto L."/>
            <person name="Sawicki J."/>
            <person name="Karawczyk K."/>
            <person name="Piernik-Szablinska J."/>
            <person name="Szczecinska M."/>
            <person name="Mazdziarz M."/>
        </authorList>
    </citation>
    <scope>NUCLEOTIDE SEQUENCE [LARGE SCALE GENOMIC DNA]</scope>
    <source>
        <strain evidence="5">Rf_01</strain>
        <tissue evidence="5">Aerial parts of the thallus</tissue>
    </source>
</reference>
<keyword evidence="3" id="KW-0378">Hydrolase</keyword>
<dbReference type="InterPro" id="IPR001087">
    <property type="entry name" value="GDSL"/>
</dbReference>
<keyword evidence="6" id="KW-1185">Reference proteome</keyword>
<organism evidence="5 6">
    <name type="scientific">Riccia fluitans</name>
    <dbReference type="NCBI Taxonomy" id="41844"/>
    <lineage>
        <taxon>Eukaryota</taxon>
        <taxon>Viridiplantae</taxon>
        <taxon>Streptophyta</taxon>
        <taxon>Embryophyta</taxon>
        <taxon>Marchantiophyta</taxon>
        <taxon>Marchantiopsida</taxon>
        <taxon>Marchantiidae</taxon>
        <taxon>Marchantiales</taxon>
        <taxon>Ricciaceae</taxon>
        <taxon>Riccia</taxon>
    </lineage>
</organism>
<dbReference type="PANTHER" id="PTHR22835">
    <property type="entry name" value="ZINC FINGER FYVE DOMAIN CONTAINING PROTEIN"/>
    <property type="match status" value="1"/>
</dbReference>
<sequence length="411" mass="46165">MSIWQVVLMLSLTSVCLAEVEDQQHLESVTCPSALFSFGASLSDTGNRDFIYPNNTFAEFRPYGTSFPGYPNNRFSDGRLIVDFFASAFGFPFLEPILTNKILDYTHGVNLAFSGAEALPQGLPYYFDVQVNEFAVFRGQALLLSARAEYQSYEPTFKAFEDGLYIIFFGRNGLVHSYWQQGMTPAEALETVVPNLVQAIVDGIQRLYEEGARNLMVFNLNPQGCQPQFLTLFGDLDPERDENGCLASYNNVVRVFNSRLWGAVETLRTDLKDSTFFYADFYGICKEAFDNPQKFGFAPEKTLISCCGTGGPYKYNPIARCGYQGIFNGNWVDVTSPCEKPSEYISWDGVHFTEAFYRHAARRLLTGKFLDPPVDISKICPSLEGIFTLLKRAHGPMIADSVAKRTNRNDD</sequence>
<evidence type="ECO:0000256" key="2">
    <source>
        <dbReference type="ARBA" id="ARBA00022729"/>
    </source>
</evidence>
<dbReference type="CDD" id="cd01837">
    <property type="entry name" value="SGNH_plant_lipase_like"/>
    <property type="match status" value="1"/>
</dbReference>
<proteinExistence type="inferred from homology"/>
<dbReference type="PANTHER" id="PTHR22835:SF658">
    <property type="entry name" value="GLYCOSIDE HYDROLASE FAMILY 19 CATALYTIC DOMAIN-CONTAINING PROTEIN"/>
    <property type="match status" value="1"/>
</dbReference>
<comment type="similarity">
    <text evidence="1">Belongs to the 'GDSL' lipolytic enzyme family.</text>
</comment>
<evidence type="ECO:0000256" key="4">
    <source>
        <dbReference type="SAM" id="SignalP"/>
    </source>
</evidence>
<dbReference type="Gene3D" id="3.40.50.1110">
    <property type="entry name" value="SGNH hydrolase"/>
    <property type="match status" value="1"/>
</dbReference>
<dbReference type="GO" id="GO:0016787">
    <property type="term" value="F:hydrolase activity"/>
    <property type="evidence" value="ECO:0007669"/>
    <property type="project" value="UniProtKB-KW"/>
</dbReference>
<dbReference type="EMBL" id="JBHFFA010000008">
    <property type="protein sequence ID" value="KAL2608909.1"/>
    <property type="molecule type" value="Genomic_DNA"/>
</dbReference>
<comment type="caution">
    <text evidence="5">The sequence shown here is derived from an EMBL/GenBank/DDBJ whole genome shotgun (WGS) entry which is preliminary data.</text>
</comment>
<dbReference type="SUPFAM" id="SSF52266">
    <property type="entry name" value="SGNH hydrolase"/>
    <property type="match status" value="1"/>
</dbReference>